<dbReference type="AlphaFoldDB" id="D3A9Y1"/>
<sequence>MVQTAVDLISQNLLFIGQILLRIIFQTVQLDQRTGQLLVGIDFIKELFILFQDMGYGTPDKEVVVLKQLKRRLKQITGIHMKGEKNKKTAGYHQKSTGKNDEAHKNRGFSAYTQKPSYKIIPFFQSFHRD</sequence>
<dbReference type="Proteomes" id="UP000004968">
    <property type="component" value="Unassembled WGS sequence"/>
</dbReference>
<dbReference type="HOGENOM" id="CLU_1935166_0_0_9"/>
<protein>
    <submittedName>
        <fullName evidence="2">Uncharacterized protein</fullName>
    </submittedName>
</protein>
<reference evidence="2 3" key="1">
    <citation type="submission" date="2010-01" db="EMBL/GenBank/DDBJ databases">
        <authorList>
            <person name="Weinstock G."/>
            <person name="Sodergren E."/>
            <person name="Clifton S."/>
            <person name="Fulton L."/>
            <person name="Fulton B."/>
            <person name="Courtney L."/>
            <person name="Fronick C."/>
            <person name="Harrison M."/>
            <person name="Strong C."/>
            <person name="Farmer C."/>
            <person name="Delahaunty K."/>
            <person name="Markovic C."/>
            <person name="Hall O."/>
            <person name="Minx P."/>
            <person name="Tomlinson C."/>
            <person name="Mitreva M."/>
            <person name="Nelson J."/>
            <person name="Hou S."/>
            <person name="Wollam A."/>
            <person name="Pepin K.H."/>
            <person name="Johnson M."/>
            <person name="Bhonagiri V."/>
            <person name="Nash W.E."/>
            <person name="Warren W."/>
            <person name="Chinwalla A."/>
            <person name="Mardis E.R."/>
            <person name="Wilson R.K."/>
        </authorList>
    </citation>
    <scope>NUCLEOTIDE SEQUENCE [LARGE SCALE GENOMIC DNA]</scope>
    <source>
        <strain evidence="2 3">DSM 13479</strain>
    </source>
</reference>
<accession>D3A9Y1</accession>
<dbReference type="EMBL" id="ACIO01000025">
    <property type="protein sequence ID" value="EFD01356.1"/>
    <property type="molecule type" value="Genomic_DNA"/>
</dbReference>
<evidence type="ECO:0000256" key="1">
    <source>
        <dbReference type="SAM" id="MobiDB-lite"/>
    </source>
</evidence>
<proteinExistence type="predicted"/>
<feature type="region of interest" description="Disordered" evidence="1">
    <location>
        <begin position="84"/>
        <end position="107"/>
    </location>
</feature>
<name>D3A9Y1_9FIRM</name>
<evidence type="ECO:0000313" key="3">
    <source>
        <dbReference type="Proteomes" id="UP000004968"/>
    </source>
</evidence>
<comment type="caution">
    <text evidence="2">The sequence shown here is derived from an EMBL/GenBank/DDBJ whole genome shotgun (WGS) entry which is preliminary data.</text>
</comment>
<organism evidence="2 3">
    <name type="scientific">Hungatella hathewayi DSM 13479</name>
    <dbReference type="NCBI Taxonomy" id="566550"/>
    <lineage>
        <taxon>Bacteria</taxon>
        <taxon>Bacillati</taxon>
        <taxon>Bacillota</taxon>
        <taxon>Clostridia</taxon>
        <taxon>Lachnospirales</taxon>
        <taxon>Lachnospiraceae</taxon>
        <taxon>Hungatella</taxon>
    </lineage>
</organism>
<evidence type="ECO:0000313" key="2">
    <source>
        <dbReference type="EMBL" id="EFD01356.1"/>
    </source>
</evidence>
<gene>
    <name evidence="2" type="ORF">CLOSTHATH_00402</name>
</gene>